<feature type="coiled-coil region" evidence="4">
    <location>
        <begin position="149"/>
        <end position="179"/>
    </location>
</feature>
<dbReference type="InterPro" id="IPR052021">
    <property type="entry name" value="Type-I_RS_S_subunit"/>
</dbReference>
<feature type="domain" description="Type I restriction modification DNA specificity" evidence="5">
    <location>
        <begin position="57"/>
        <end position="171"/>
    </location>
</feature>
<name>A0A645EK57_9ZZZZ</name>
<sequence>MRITLKHISSIQTGVFAKPNIDGDALYLQAKHFSETGQLNTLLHPDLMSDAVSVKHLLKKGDVIFAAKGTKNFATVHNLDIPAVASTSFFVIRINESYKHSIIPEYLAWWMNQPFSQTVLKTKATGTSIVSISKAILEEFEITIPDIHKQELVLKINTLRNKETELTKQLETLKEQQLQQQIINAIK</sequence>
<comment type="caution">
    <text evidence="6">The sequence shown here is derived from an EMBL/GenBank/DDBJ whole genome shotgun (WGS) entry which is preliminary data.</text>
</comment>
<evidence type="ECO:0000313" key="6">
    <source>
        <dbReference type="EMBL" id="MPN02398.1"/>
    </source>
</evidence>
<evidence type="ECO:0000256" key="3">
    <source>
        <dbReference type="ARBA" id="ARBA00023125"/>
    </source>
</evidence>
<protein>
    <recommendedName>
        <fullName evidence="5">Type I restriction modification DNA specificity domain-containing protein</fullName>
    </recommendedName>
</protein>
<dbReference type="SUPFAM" id="SSF116734">
    <property type="entry name" value="DNA methylase specificity domain"/>
    <property type="match status" value="1"/>
</dbReference>
<organism evidence="6">
    <name type="scientific">bioreactor metagenome</name>
    <dbReference type="NCBI Taxonomy" id="1076179"/>
    <lineage>
        <taxon>unclassified sequences</taxon>
        <taxon>metagenomes</taxon>
        <taxon>ecological metagenomes</taxon>
    </lineage>
</organism>
<dbReference type="GO" id="GO:0009307">
    <property type="term" value="P:DNA restriction-modification system"/>
    <property type="evidence" value="ECO:0007669"/>
    <property type="project" value="UniProtKB-KW"/>
</dbReference>
<gene>
    <name evidence="6" type="ORF">SDC9_149614</name>
</gene>
<evidence type="ECO:0000256" key="2">
    <source>
        <dbReference type="ARBA" id="ARBA00022747"/>
    </source>
</evidence>
<dbReference type="Pfam" id="PF01420">
    <property type="entry name" value="Methylase_S"/>
    <property type="match status" value="1"/>
</dbReference>
<dbReference type="PANTHER" id="PTHR30408">
    <property type="entry name" value="TYPE-1 RESTRICTION ENZYME ECOKI SPECIFICITY PROTEIN"/>
    <property type="match status" value="1"/>
</dbReference>
<evidence type="ECO:0000259" key="5">
    <source>
        <dbReference type="Pfam" id="PF01420"/>
    </source>
</evidence>
<evidence type="ECO:0000256" key="1">
    <source>
        <dbReference type="ARBA" id="ARBA00010923"/>
    </source>
</evidence>
<comment type="similarity">
    <text evidence="1">Belongs to the type-I restriction system S methylase family.</text>
</comment>
<dbReference type="EMBL" id="VSSQ01048344">
    <property type="protein sequence ID" value="MPN02398.1"/>
    <property type="molecule type" value="Genomic_DNA"/>
</dbReference>
<dbReference type="InterPro" id="IPR000055">
    <property type="entry name" value="Restrct_endonuc_typeI_TRD"/>
</dbReference>
<reference evidence="6" key="1">
    <citation type="submission" date="2019-08" db="EMBL/GenBank/DDBJ databases">
        <authorList>
            <person name="Kucharzyk K."/>
            <person name="Murdoch R.W."/>
            <person name="Higgins S."/>
            <person name="Loffler F."/>
        </authorList>
    </citation>
    <scope>NUCLEOTIDE SEQUENCE</scope>
</reference>
<dbReference type="InterPro" id="IPR044946">
    <property type="entry name" value="Restrct_endonuc_typeI_TRD_sf"/>
</dbReference>
<evidence type="ECO:0000256" key="4">
    <source>
        <dbReference type="SAM" id="Coils"/>
    </source>
</evidence>
<dbReference type="Gene3D" id="3.90.220.20">
    <property type="entry name" value="DNA methylase specificity domains"/>
    <property type="match status" value="1"/>
</dbReference>
<dbReference type="PANTHER" id="PTHR30408:SF12">
    <property type="entry name" value="TYPE I RESTRICTION ENZYME MJAVIII SPECIFICITY SUBUNIT"/>
    <property type="match status" value="1"/>
</dbReference>
<keyword evidence="3" id="KW-0238">DNA-binding</keyword>
<dbReference type="AlphaFoldDB" id="A0A645EK57"/>
<dbReference type="GO" id="GO:0003677">
    <property type="term" value="F:DNA binding"/>
    <property type="evidence" value="ECO:0007669"/>
    <property type="project" value="UniProtKB-KW"/>
</dbReference>
<proteinExistence type="inferred from homology"/>
<accession>A0A645EK57</accession>
<keyword evidence="4" id="KW-0175">Coiled coil</keyword>
<keyword evidence="2" id="KW-0680">Restriction system</keyword>